<reference evidence="2 3" key="1">
    <citation type="submission" date="2015-09" db="EMBL/GenBank/DDBJ databases">
        <authorList>
            <consortium name="Pathogen Informatics"/>
        </authorList>
    </citation>
    <scope>NUCLEOTIDE SEQUENCE [LARGE SCALE GENOMIC DNA]</scope>
    <source>
        <strain evidence="2 3">2789STDY5834966</strain>
    </source>
</reference>
<keyword evidence="1" id="KW-0472">Membrane</keyword>
<dbReference type="EMBL" id="CYYC01000003">
    <property type="protein sequence ID" value="CUM81196.1"/>
    <property type="molecule type" value="Genomic_DNA"/>
</dbReference>
<protein>
    <submittedName>
        <fullName evidence="2">Uncharacterized protein</fullName>
    </submittedName>
</protein>
<sequence length="262" mass="29906">MCFHSTASTNFLQVLSTMNFSLNILYSPLTLCLKKTSVLNYISYNTPIHPIIFYLSQRILVATLTLCMLFTLFAPAANVNAASKRTKALTAYQKKLKKLDSKIYKFALVYLDKDSIPELVITSKESAHAIYGEIYTYNNGKLKNLKYAGSDFGQFIYSPKKSAAYNSSWINGYGAVSTFYRFSKTGKSTKLKRFDAIVNPKTSYKINNKKVSKKKYYAEYKKMEKKYPLKQISLKNAFNLTTKNIKNITKNYKSFIVTGAKY</sequence>
<organism evidence="2 3">
    <name type="scientific">Anaerobutyricum hallii</name>
    <dbReference type="NCBI Taxonomy" id="39488"/>
    <lineage>
        <taxon>Bacteria</taxon>
        <taxon>Bacillati</taxon>
        <taxon>Bacillota</taxon>
        <taxon>Clostridia</taxon>
        <taxon>Lachnospirales</taxon>
        <taxon>Lachnospiraceae</taxon>
        <taxon>Anaerobutyricum</taxon>
    </lineage>
</organism>
<proteinExistence type="predicted"/>
<accession>A0A173RTW6</accession>
<dbReference type="Proteomes" id="UP000095390">
    <property type="component" value="Unassembled WGS sequence"/>
</dbReference>
<name>A0A173RTW6_9FIRM</name>
<evidence type="ECO:0000313" key="3">
    <source>
        <dbReference type="Proteomes" id="UP000095390"/>
    </source>
</evidence>
<feature type="transmembrane region" description="Helical" evidence="1">
    <location>
        <begin position="51"/>
        <end position="77"/>
    </location>
</feature>
<keyword evidence="1" id="KW-1133">Transmembrane helix</keyword>
<evidence type="ECO:0000256" key="1">
    <source>
        <dbReference type="SAM" id="Phobius"/>
    </source>
</evidence>
<evidence type="ECO:0000313" key="2">
    <source>
        <dbReference type="EMBL" id="CUM81196.1"/>
    </source>
</evidence>
<keyword evidence="1" id="KW-0812">Transmembrane</keyword>
<dbReference type="AlphaFoldDB" id="A0A173RTW6"/>
<gene>
    <name evidence="2" type="ORF">ERS852578_00395</name>
</gene>